<evidence type="ECO:0000313" key="1">
    <source>
        <dbReference type="EMBL" id="SDG27910.1"/>
    </source>
</evidence>
<gene>
    <name evidence="1" type="ORF">SAMN05216377_110135</name>
</gene>
<proteinExistence type="predicted"/>
<evidence type="ECO:0000313" key="2">
    <source>
        <dbReference type="Proteomes" id="UP000198967"/>
    </source>
</evidence>
<keyword evidence="2" id="KW-1185">Reference proteome</keyword>
<organism evidence="1 2">
    <name type="scientific">Pseudonocardia oroxyli</name>
    <dbReference type="NCBI Taxonomy" id="366584"/>
    <lineage>
        <taxon>Bacteria</taxon>
        <taxon>Bacillati</taxon>
        <taxon>Actinomycetota</taxon>
        <taxon>Actinomycetes</taxon>
        <taxon>Pseudonocardiales</taxon>
        <taxon>Pseudonocardiaceae</taxon>
        <taxon>Pseudonocardia</taxon>
    </lineage>
</organism>
<protein>
    <submittedName>
        <fullName evidence="1">Uncharacterized protein</fullName>
    </submittedName>
</protein>
<dbReference type="STRING" id="366584.SAMN05216377_110135"/>
<name>A0A1G7T013_PSEOR</name>
<sequence length="74" mass="8173">MQPLRSIPTVKIELEVTAEVYAALDVWADVVLDEPLEAVLEFLTYELASNDGMKTAAARLMKRHPDTATNGLET</sequence>
<dbReference type="EMBL" id="FNBE01000010">
    <property type="protein sequence ID" value="SDG27910.1"/>
    <property type="molecule type" value="Genomic_DNA"/>
</dbReference>
<dbReference type="Proteomes" id="UP000198967">
    <property type="component" value="Unassembled WGS sequence"/>
</dbReference>
<dbReference type="AlphaFoldDB" id="A0A1G7T013"/>
<reference evidence="1 2" key="1">
    <citation type="submission" date="2016-10" db="EMBL/GenBank/DDBJ databases">
        <authorList>
            <person name="de Groot N.N."/>
        </authorList>
    </citation>
    <scope>NUCLEOTIDE SEQUENCE [LARGE SCALE GENOMIC DNA]</scope>
    <source>
        <strain evidence="1 2">CGMCC 4.3143</strain>
    </source>
</reference>
<accession>A0A1G7T013</accession>